<evidence type="ECO:0000259" key="1">
    <source>
        <dbReference type="Pfam" id="PF01073"/>
    </source>
</evidence>
<dbReference type="GO" id="GO:0004029">
    <property type="term" value="F:aldehyde dehydrogenase (NAD+) activity"/>
    <property type="evidence" value="ECO:0007669"/>
    <property type="project" value="TreeGrafter"/>
</dbReference>
<proteinExistence type="predicted"/>
<dbReference type="PANTHER" id="PTHR48079">
    <property type="entry name" value="PROTEIN YEEZ"/>
    <property type="match status" value="1"/>
</dbReference>
<dbReference type="GO" id="GO:0016616">
    <property type="term" value="F:oxidoreductase activity, acting on the CH-OH group of donors, NAD or NADP as acceptor"/>
    <property type="evidence" value="ECO:0007669"/>
    <property type="project" value="InterPro"/>
</dbReference>
<evidence type="ECO:0000313" key="2">
    <source>
        <dbReference type="EMBL" id="TKA22529.1"/>
    </source>
</evidence>
<dbReference type="SUPFAM" id="SSF51735">
    <property type="entry name" value="NAD(P)-binding Rossmann-fold domains"/>
    <property type="match status" value="1"/>
</dbReference>
<dbReference type="InterPro" id="IPR051783">
    <property type="entry name" value="NAD(P)-dependent_oxidoreduct"/>
</dbReference>
<dbReference type="EMBL" id="NAJL01000072">
    <property type="protein sequence ID" value="TKA22529.1"/>
    <property type="molecule type" value="Genomic_DNA"/>
</dbReference>
<gene>
    <name evidence="2" type="ORF">B0A50_08069</name>
</gene>
<dbReference type="PANTHER" id="PTHR48079:SF6">
    <property type="entry name" value="NAD(P)-BINDING DOMAIN-CONTAINING PROTEIN-RELATED"/>
    <property type="match status" value="1"/>
</dbReference>
<comment type="caution">
    <text evidence="2">The sequence shown here is derived from an EMBL/GenBank/DDBJ whole genome shotgun (WGS) entry which is preliminary data.</text>
</comment>
<dbReference type="InterPro" id="IPR002225">
    <property type="entry name" value="3Beta_OHSteriod_DH/Estase"/>
</dbReference>
<evidence type="ECO:0000313" key="3">
    <source>
        <dbReference type="Proteomes" id="UP000308549"/>
    </source>
</evidence>
<protein>
    <recommendedName>
        <fullName evidence="1">3-beta hydroxysteroid dehydrogenase/isomerase domain-containing protein</fullName>
    </recommendedName>
</protein>
<name>A0A4V5N381_9PEZI</name>
<sequence length="394" mass="43569">MSSKTFKKSEKIKSLGRVAVTGGCGFLGGHIVTLLAERQTCDKVIAMDIRGPTKPTAGVDYQTIDITSYDSVLSLFENLKLDAVIHTASPPAMNHKNHDLFYNVNVSGTKNLVRAAQETGVKAFVYTSSASVIHDTVSDLVNADEEYPLIMGPDQPEYYTTTKAQAELHVLSSNRAPSHPKFLTAAIRPSAMFGEGDMQLLPPGLSAYYKGQTKVQIGTNENLFDFTEITNVAHAHHLALAALLATHDREAAGSAAPLDHEKVDGEAFFITNDQPVYFFDFARMCWSAAGDRTQPSQVWSLSKDVGLLIATIMEWVFWLFRLGQPNLTRQQVKYTCMTRFYCVDKAKLRLGYRPVVGLQEGITRGVKDALFRGVVKGQPEEFKGNRDLIEKKLQ</sequence>
<dbReference type="GO" id="GO:0006694">
    <property type="term" value="P:steroid biosynthetic process"/>
    <property type="evidence" value="ECO:0007669"/>
    <property type="project" value="InterPro"/>
</dbReference>
<feature type="domain" description="3-beta hydroxysteroid dehydrogenase/isomerase" evidence="1">
    <location>
        <begin position="19"/>
        <end position="294"/>
    </location>
</feature>
<dbReference type="AlphaFoldDB" id="A0A4V5N381"/>
<dbReference type="Gene3D" id="3.40.50.720">
    <property type="entry name" value="NAD(P)-binding Rossmann-like Domain"/>
    <property type="match status" value="1"/>
</dbReference>
<dbReference type="Proteomes" id="UP000308549">
    <property type="component" value="Unassembled WGS sequence"/>
</dbReference>
<dbReference type="InterPro" id="IPR036291">
    <property type="entry name" value="NAD(P)-bd_dom_sf"/>
</dbReference>
<dbReference type="OrthoDB" id="10058185at2759"/>
<organism evidence="2 3">
    <name type="scientific">Salinomyces thailandicus</name>
    <dbReference type="NCBI Taxonomy" id="706561"/>
    <lineage>
        <taxon>Eukaryota</taxon>
        <taxon>Fungi</taxon>
        <taxon>Dikarya</taxon>
        <taxon>Ascomycota</taxon>
        <taxon>Pezizomycotina</taxon>
        <taxon>Dothideomycetes</taxon>
        <taxon>Dothideomycetidae</taxon>
        <taxon>Mycosphaerellales</taxon>
        <taxon>Teratosphaeriaceae</taxon>
        <taxon>Salinomyces</taxon>
    </lineage>
</organism>
<dbReference type="Pfam" id="PF01073">
    <property type="entry name" value="3Beta_HSD"/>
    <property type="match status" value="1"/>
</dbReference>
<dbReference type="GO" id="GO:0005737">
    <property type="term" value="C:cytoplasm"/>
    <property type="evidence" value="ECO:0007669"/>
    <property type="project" value="TreeGrafter"/>
</dbReference>
<accession>A0A4V5N381</accession>
<reference evidence="2 3" key="1">
    <citation type="submission" date="2017-03" db="EMBL/GenBank/DDBJ databases">
        <title>Genomes of endolithic fungi from Antarctica.</title>
        <authorList>
            <person name="Coleine C."/>
            <person name="Masonjones S."/>
            <person name="Stajich J.E."/>
        </authorList>
    </citation>
    <scope>NUCLEOTIDE SEQUENCE [LARGE SCALE GENOMIC DNA]</scope>
    <source>
        <strain evidence="2 3">CCFEE 6315</strain>
    </source>
</reference>
<keyword evidence="3" id="KW-1185">Reference proteome</keyword>